<feature type="repeat" description="WD" evidence="4">
    <location>
        <begin position="569"/>
        <end position="610"/>
    </location>
</feature>
<dbReference type="Pfam" id="PF12937">
    <property type="entry name" value="F-box-like"/>
    <property type="match status" value="1"/>
</dbReference>
<dbReference type="PROSITE" id="PS00678">
    <property type="entry name" value="WD_REPEATS_1"/>
    <property type="match status" value="4"/>
</dbReference>
<evidence type="ECO:0000256" key="1">
    <source>
        <dbReference type="ARBA" id="ARBA00007968"/>
    </source>
</evidence>
<feature type="repeat" description="WD" evidence="4">
    <location>
        <begin position="612"/>
        <end position="653"/>
    </location>
</feature>
<evidence type="ECO:0000313" key="8">
    <source>
        <dbReference type="Proteomes" id="UP000076744"/>
    </source>
</evidence>
<dbReference type="Pfam" id="PF00400">
    <property type="entry name" value="WD40"/>
    <property type="match status" value="5"/>
</dbReference>
<dbReference type="Gene3D" id="1.20.1280.50">
    <property type="match status" value="1"/>
</dbReference>
<protein>
    <submittedName>
        <fullName evidence="7">WD40 repeat-like-containing domain protein</fullName>
    </submittedName>
</protein>
<gene>
    <name evidence="7" type="ORF">ISF_07556</name>
</gene>
<organism evidence="7 8">
    <name type="scientific">Cordyceps fumosorosea (strain ARSEF 2679)</name>
    <name type="common">Isaria fumosorosea</name>
    <dbReference type="NCBI Taxonomy" id="1081104"/>
    <lineage>
        <taxon>Eukaryota</taxon>
        <taxon>Fungi</taxon>
        <taxon>Dikarya</taxon>
        <taxon>Ascomycota</taxon>
        <taxon>Pezizomycotina</taxon>
        <taxon>Sordariomycetes</taxon>
        <taxon>Hypocreomycetidae</taxon>
        <taxon>Hypocreales</taxon>
        <taxon>Cordycipitaceae</taxon>
        <taxon>Cordyceps</taxon>
    </lineage>
</organism>
<feature type="region of interest" description="Disordered" evidence="5">
    <location>
        <begin position="75"/>
        <end position="96"/>
    </location>
</feature>
<dbReference type="OrthoDB" id="19711at2759"/>
<dbReference type="GeneID" id="30023848"/>
<accession>A0A167PBK6</accession>
<dbReference type="InterPro" id="IPR001810">
    <property type="entry name" value="F-box_dom"/>
</dbReference>
<proteinExistence type="inferred from homology"/>
<dbReference type="PROSITE" id="PS50294">
    <property type="entry name" value="WD_REPEATS_REGION"/>
    <property type="match status" value="3"/>
</dbReference>
<keyword evidence="2 4" id="KW-0853">WD repeat</keyword>
<dbReference type="InterPro" id="IPR001680">
    <property type="entry name" value="WD40_rpt"/>
</dbReference>
<dbReference type="PROSITE" id="PS50181">
    <property type="entry name" value="FBOX"/>
    <property type="match status" value="1"/>
</dbReference>
<name>A0A167PBK6_CORFA</name>
<feature type="repeat" description="WD" evidence="4">
    <location>
        <begin position="529"/>
        <end position="568"/>
    </location>
</feature>
<feature type="repeat" description="WD" evidence="4">
    <location>
        <begin position="362"/>
        <end position="401"/>
    </location>
</feature>
<dbReference type="InterPro" id="IPR019775">
    <property type="entry name" value="WD40_repeat_CS"/>
</dbReference>
<evidence type="ECO:0000256" key="2">
    <source>
        <dbReference type="ARBA" id="ARBA00022574"/>
    </source>
</evidence>
<evidence type="ECO:0000256" key="3">
    <source>
        <dbReference type="ARBA" id="ARBA00022737"/>
    </source>
</evidence>
<keyword evidence="3" id="KW-0677">Repeat</keyword>
<dbReference type="PRINTS" id="PR00320">
    <property type="entry name" value="GPROTEINBRPT"/>
</dbReference>
<dbReference type="PROSITE" id="PS50082">
    <property type="entry name" value="WD_REPEATS_2"/>
    <property type="match status" value="5"/>
</dbReference>
<dbReference type="Proteomes" id="UP000076744">
    <property type="component" value="Unassembled WGS sequence"/>
</dbReference>
<feature type="repeat" description="WD" evidence="4">
    <location>
        <begin position="489"/>
        <end position="528"/>
    </location>
</feature>
<dbReference type="SUPFAM" id="SSF81383">
    <property type="entry name" value="F-box domain"/>
    <property type="match status" value="1"/>
</dbReference>
<feature type="compositionally biased region" description="Polar residues" evidence="5">
    <location>
        <begin position="136"/>
        <end position="145"/>
    </location>
</feature>
<dbReference type="AlphaFoldDB" id="A0A167PBK6"/>
<reference evidence="7 8" key="1">
    <citation type="journal article" date="2016" name="Genome Biol. Evol.">
        <title>Divergent and convergent evolution of fungal pathogenicity.</title>
        <authorList>
            <person name="Shang Y."/>
            <person name="Xiao G."/>
            <person name="Zheng P."/>
            <person name="Cen K."/>
            <person name="Zhan S."/>
            <person name="Wang C."/>
        </authorList>
    </citation>
    <scope>NUCLEOTIDE SEQUENCE [LARGE SCALE GENOMIC DNA]</scope>
    <source>
        <strain evidence="7 8">ARSEF 2679</strain>
    </source>
</reference>
<dbReference type="InterPro" id="IPR036322">
    <property type="entry name" value="WD40_repeat_dom_sf"/>
</dbReference>
<feature type="compositionally biased region" description="Basic and acidic residues" evidence="5">
    <location>
        <begin position="125"/>
        <end position="135"/>
    </location>
</feature>
<dbReference type="PANTHER" id="PTHR14604">
    <property type="entry name" value="WD40 REPEAT PF20"/>
    <property type="match status" value="1"/>
</dbReference>
<dbReference type="SUPFAM" id="SSF50978">
    <property type="entry name" value="WD40 repeat-like"/>
    <property type="match status" value="1"/>
</dbReference>
<dbReference type="InterPro" id="IPR020472">
    <property type="entry name" value="WD40_PAC1"/>
</dbReference>
<dbReference type="CDD" id="cd00200">
    <property type="entry name" value="WD40"/>
    <property type="match status" value="1"/>
</dbReference>
<dbReference type="InterPro" id="IPR050995">
    <property type="entry name" value="WD-F-box_domain-protein"/>
</dbReference>
<dbReference type="STRING" id="1081104.A0A167PBK6"/>
<evidence type="ECO:0000256" key="5">
    <source>
        <dbReference type="SAM" id="MobiDB-lite"/>
    </source>
</evidence>
<dbReference type="InterPro" id="IPR036047">
    <property type="entry name" value="F-box-like_dom_sf"/>
</dbReference>
<feature type="domain" description="F-box" evidence="6">
    <location>
        <begin position="260"/>
        <end position="306"/>
    </location>
</feature>
<dbReference type="PANTHER" id="PTHR14604:SF4">
    <property type="entry name" value="F-BOX DOMAIN-CONTAINING PROTEIN"/>
    <property type="match status" value="1"/>
</dbReference>
<dbReference type="Gene3D" id="2.130.10.10">
    <property type="entry name" value="YVTN repeat-like/Quinoprotein amine dehydrogenase"/>
    <property type="match status" value="2"/>
</dbReference>
<comment type="similarity">
    <text evidence="1">Belongs to the WD repeat MET30/SCONB/SCON-2 family.</text>
</comment>
<dbReference type="EMBL" id="AZHB01000022">
    <property type="protein sequence ID" value="OAA56488.1"/>
    <property type="molecule type" value="Genomic_DNA"/>
</dbReference>
<sequence length="713" mass="78650">MSQKSPTKPFDWAAVQREIFSAAGTQPPAEPSSPRRHSGAHPGPHDQRTRSLSLSLPWRRPRSSLFVHDTHNLNENAIDDSNDQYPNPQHRRHATAGPFRGIIRRASHSFKGMVHRRPSLLNEEPIHEQQDHPESRPSTASSTWNKLRQATTFRQARSAYGLDACLQASLSCHHPTPASLPIPALGDAPPFIPEYGGAAAKASAAMQNDFFARNRWLHQPTSDDGNDRESGIGIVLTGTSAEFDIDGEAAASETTKIRRVDFITALPTELAIQILANLDAATLATMSTVSRKWADVIENQHVWRESFFREMGQTFATGGPVQPGTGLGIPHAVPENDWKRAYRTRQQLAQHWAEGRARPVYLCGHTDSVYCLQFDEHKIVSGSRDKTIRIWDMRTLECRLVIGPPDVVHARELLFDDELGGAETHYASGPNHGDERMVASTPAAVAYSMHHMASILCLQYDDEILVTGSSDATAIIHSVRDGYRPVRRLEHHTAAVLDLVFDDRHIVTCSKDTTICVWDRATGNLLRQLRGHAGPVNAVQMRGRTVVSCSGDLLVKLWDLDSGRAVRQFAGHTKGLACSQFSDDGRLVASAGNDRAIRVWDARTGDCVHELPNAHANLVRSLHVDSVSGRLVSASYDTDIKVWDLRDGRQLLEFPRWHASWVLSAKSDYRRIVSTGQAPKILIMDFGAGIDGIEMLEGAPSPPFSSSGGSGFF</sequence>
<comment type="caution">
    <text evidence="7">The sequence shown here is derived from an EMBL/GenBank/DDBJ whole genome shotgun (WGS) entry which is preliminary data.</text>
</comment>
<evidence type="ECO:0000313" key="7">
    <source>
        <dbReference type="EMBL" id="OAA56488.1"/>
    </source>
</evidence>
<dbReference type="RefSeq" id="XP_018701755.1">
    <property type="nucleotide sequence ID" value="XM_018851159.1"/>
</dbReference>
<evidence type="ECO:0000259" key="6">
    <source>
        <dbReference type="PROSITE" id="PS50181"/>
    </source>
</evidence>
<feature type="region of interest" description="Disordered" evidence="5">
    <location>
        <begin position="1"/>
        <end position="56"/>
    </location>
</feature>
<evidence type="ECO:0000256" key="4">
    <source>
        <dbReference type="PROSITE-ProRule" id="PRU00221"/>
    </source>
</evidence>
<dbReference type="InterPro" id="IPR015943">
    <property type="entry name" value="WD40/YVTN_repeat-like_dom_sf"/>
</dbReference>
<dbReference type="SMART" id="SM00320">
    <property type="entry name" value="WD40"/>
    <property type="match status" value="6"/>
</dbReference>
<feature type="region of interest" description="Disordered" evidence="5">
    <location>
        <begin position="125"/>
        <end position="145"/>
    </location>
</feature>
<dbReference type="SMART" id="SM00256">
    <property type="entry name" value="FBOX"/>
    <property type="match status" value="1"/>
</dbReference>
<keyword evidence="8" id="KW-1185">Reference proteome</keyword>